<evidence type="ECO:0000313" key="1">
    <source>
        <dbReference type="EMBL" id="CUR41369.1"/>
    </source>
</evidence>
<dbReference type="EMBL" id="LN887625">
    <property type="protein sequence ID" value="CUR41369.1"/>
    <property type="molecule type" value="Genomic_DNA"/>
</dbReference>
<accession>A0A0U5JU28</accession>
<proteinExistence type="predicted"/>
<sequence>MDFGLANLNKRYVFHATIQEYSLDSEWSKTKQDNVWKPMIKLSNIYCQAPTTGLFEFAGNDAKISYTKSIAGLGQLISGEVIEFKARYVGGAISYSSLGQLMNPSKFRIVKPLIKQRYPVPYSEYLRVGYVMEVNRDKLLNLNMYDQEIVDQYDDWCDTNVYKKNSAADQSNAKS</sequence>
<reference evidence="2" key="1">
    <citation type="submission" date="2015-10" db="EMBL/GenBank/DDBJ databases">
        <authorList>
            <person name="Crossman L.C."/>
        </authorList>
    </citation>
    <scope>NUCLEOTIDE SEQUENCE [LARGE SCALE GENOMIC DNA]</scope>
    <source>
        <strain evidence="2">20-2</strain>
    </source>
</reference>
<dbReference type="AlphaFoldDB" id="A0A0U5JU28"/>
<name>A0A0U5JU28_LIMRT</name>
<organism evidence="1 2">
    <name type="scientific">Limosilactobacillus reuteri</name>
    <name type="common">Lactobacillus reuteri</name>
    <dbReference type="NCBI Taxonomy" id="1598"/>
    <lineage>
        <taxon>Bacteria</taxon>
        <taxon>Bacillati</taxon>
        <taxon>Bacillota</taxon>
        <taxon>Bacilli</taxon>
        <taxon>Lactobacillales</taxon>
        <taxon>Lactobacillaceae</taxon>
        <taxon>Limosilactobacillus</taxon>
    </lineage>
</organism>
<gene>
    <name evidence="1" type="ORF">LRLP16767_LR202_01424</name>
</gene>
<dbReference type="RefSeq" id="WP_102816539.1">
    <property type="nucleotide sequence ID" value="NZ_LN887625.1"/>
</dbReference>
<dbReference type="Proteomes" id="UP000235484">
    <property type="component" value="Unassembled WGS sequence"/>
</dbReference>
<evidence type="ECO:0000313" key="2">
    <source>
        <dbReference type="Proteomes" id="UP000235484"/>
    </source>
</evidence>
<protein>
    <submittedName>
        <fullName evidence="1">Uncharacterized protein</fullName>
    </submittedName>
</protein>